<evidence type="ECO:0000313" key="2">
    <source>
        <dbReference type="EMBL" id="KAK7305328.1"/>
    </source>
</evidence>
<keyword evidence="3" id="KW-1185">Reference proteome</keyword>
<dbReference type="PANTHER" id="PTHR34115:SF17">
    <property type="entry name" value="PROTEIN, PUTATIVE-RELATED"/>
    <property type="match status" value="1"/>
</dbReference>
<dbReference type="EMBL" id="JAYMYQ010000011">
    <property type="protein sequence ID" value="KAK7305328.1"/>
    <property type="molecule type" value="Genomic_DNA"/>
</dbReference>
<feature type="transmembrane region" description="Helical" evidence="1">
    <location>
        <begin position="34"/>
        <end position="52"/>
    </location>
</feature>
<evidence type="ECO:0000313" key="3">
    <source>
        <dbReference type="Proteomes" id="UP001367508"/>
    </source>
</evidence>
<protein>
    <submittedName>
        <fullName evidence="2">Uncharacterized protein</fullName>
    </submittedName>
</protein>
<comment type="caution">
    <text evidence="2">The sequence shown here is derived from an EMBL/GenBank/DDBJ whole genome shotgun (WGS) entry which is preliminary data.</text>
</comment>
<gene>
    <name evidence="2" type="ORF">VNO77_43233</name>
</gene>
<reference evidence="2 3" key="1">
    <citation type="submission" date="2024-01" db="EMBL/GenBank/DDBJ databases">
        <title>The genomes of 5 underutilized Papilionoideae crops provide insights into root nodulation and disease resistanc.</title>
        <authorList>
            <person name="Jiang F."/>
        </authorList>
    </citation>
    <scope>NUCLEOTIDE SEQUENCE [LARGE SCALE GENOMIC DNA]</scope>
    <source>
        <strain evidence="2">LVBAO_FW01</strain>
        <tissue evidence="2">Leaves</tissue>
    </source>
</reference>
<evidence type="ECO:0000256" key="1">
    <source>
        <dbReference type="SAM" id="Phobius"/>
    </source>
</evidence>
<organism evidence="2 3">
    <name type="scientific">Canavalia gladiata</name>
    <name type="common">Sword bean</name>
    <name type="synonym">Dolichos gladiatus</name>
    <dbReference type="NCBI Taxonomy" id="3824"/>
    <lineage>
        <taxon>Eukaryota</taxon>
        <taxon>Viridiplantae</taxon>
        <taxon>Streptophyta</taxon>
        <taxon>Embryophyta</taxon>
        <taxon>Tracheophyta</taxon>
        <taxon>Spermatophyta</taxon>
        <taxon>Magnoliopsida</taxon>
        <taxon>eudicotyledons</taxon>
        <taxon>Gunneridae</taxon>
        <taxon>Pentapetalae</taxon>
        <taxon>rosids</taxon>
        <taxon>fabids</taxon>
        <taxon>Fabales</taxon>
        <taxon>Fabaceae</taxon>
        <taxon>Papilionoideae</taxon>
        <taxon>50 kb inversion clade</taxon>
        <taxon>NPAAA clade</taxon>
        <taxon>indigoferoid/millettioid clade</taxon>
        <taxon>Phaseoleae</taxon>
        <taxon>Canavalia</taxon>
    </lineage>
</organism>
<keyword evidence="1" id="KW-1133">Transmembrane helix</keyword>
<feature type="transmembrane region" description="Helical" evidence="1">
    <location>
        <begin position="85"/>
        <end position="112"/>
    </location>
</feature>
<feature type="transmembrane region" description="Helical" evidence="1">
    <location>
        <begin position="59"/>
        <end position="79"/>
    </location>
</feature>
<sequence>MPCKTYTTVMGLVLASIAIKNEGSHTNPFQHSTPTILIFFTATFCHALVAMADMTNQTSIIIFHVSGLIACETLLWILLAEFWCYYFIINLFLLLVASFCFSNFIAVIVQFLRASARSNLEQLQNMEPQEAQI</sequence>
<dbReference type="AlphaFoldDB" id="A0AAN9PPV5"/>
<dbReference type="Proteomes" id="UP001367508">
    <property type="component" value="Unassembled WGS sequence"/>
</dbReference>
<keyword evidence="1" id="KW-0812">Transmembrane</keyword>
<proteinExistence type="predicted"/>
<name>A0AAN9PPV5_CANGL</name>
<accession>A0AAN9PPV5</accession>
<dbReference type="PANTHER" id="PTHR34115">
    <property type="entry name" value="PROTEIN, PUTATIVE-RELATED"/>
    <property type="match status" value="1"/>
</dbReference>
<keyword evidence="1" id="KW-0472">Membrane</keyword>
<dbReference type="InterPro" id="IPR053258">
    <property type="entry name" value="Ca-permeable_cation_channel"/>
</dbReference>